<dbReference type="KEGG" id="cgn:OK18_08255"/>
<name>A0A0G3M8C9_CHRGL</name>
<dbReference type="EMBL" id="CP009928">
    <property type="protein sequence ID" value="AKK74855.1"/>
    <property type="molecule type" value="Genomic_DNA"/>
</dbReference>
<dbReference type="AlphaFoldDB" id="A0A0G3M8C9"/>
<protein>
    <recommendedName>
        <fullName evidence="1">Bacterial toxin 23 domain-containing protein</fullName>
    </recommendedName>
</protein>
<proteinExistence type="predicted"/>
<evidence type="ECO:0000313" key="3">
    <source>
        <dbReference type="Proteomes" id="UP000035213"/>
    </source>
</evidence>
<accession>A0A0G3M8C9</accession>
<evidence type="ECO:0000259" key="1">
    <source>
        <dbReference type="Pfam" id="PF15528"/>
    </source>
</evidence>
<dbReference type="Proteomes" id="UP000035213">
    <property type="component" value="Chromosome"/>
</dbReference>
<reference evidence="2 3" key="1">
    <citation type="submission" date="2014-11" db="EMBL/GenBank/DDBJ databases">
        <authorList>
            <person name="Park G.-S."/>
            <person name="Hong S.-J."/>
            <person name="Jung B.K."/>
            <person name="Khan A.R."/>
            <person name="Kwak Y."/>
            <person name="Shin J.-H."/>
        </authorList>
    </citation>
    <scope>NUCLEOTIDE SEQUENCE [LARGE SCALE GENOMIC DNA]</scope>
    <source>
        <strain evidence="2 3">DSM 27622</strain>
    </source>
</reference>
<dbReference type="PATRIC" id="fig|1324352.5.peg.1732"/>
<feature type="domain" description="Bacterial toxin 23" evidence="1">
    <location>
        <begin position="12"/>
        <end position="62"/>
    </location>
</feature>
<sequence>MDYVKKNGPLKGVAGARYPQGFAYEQGPAYRLGAAYVGYKNMRIGINSDRYIRHPIQNIVAHGNISKQPGFLVLTPNINPYFQYRTKNQFTSW</sequence>
<organism evidence="2 3">
    <name type="scientific">Chryseobacterium gallinarum</name>
    <dbReference type="NCBI Taxonomy" id="1324352"/>
    <lineage>
        <taxon>Bacteria</taxon>
        <taxon>Pseudomonadati</taxon>
        <taxon>Bacteroidota</taxon>
        <taxon>Flavobacteriia</taxon>
        <taxon>Flavobacteriales</taxon>
        <taxon>Weeksellaceae</taxon>
        <taxon>Chryseobacterium group</taxon>
        <taxon>Chryseobacterium</taxon>
    </lineage>
</organism>
<dbReference type="Pfam" id="PF15528">
    <property type="entry name" value="Ntox23"/>
    <property type="match status" value="1"/>
</dbReference>
<dbReference type="InterPro" id="IPR029115">
    <property type="entry name" value="Ntox23"/>
</dbReference>
<gene>
    <name evidence="2" type="ORF">OK18_08255</name>
</gene>
<evidence type="ECO:0000313" key="2">
    <source>
        <dbReference type="EMBL" id="AKK74855.1"/>
    </source>
</evidence>